<dbReference type="GO" id="GO:0004057">
    <property type="term" value="F:arginyl-tRNA--protein transferase activity"/>
    <property type="evidence" value="ECO:0007669"/>
    <property type="project" value="UniProtKB-EC"/>
</dbReference>
<dbReference type="PANTHER" id="PTHR21367">
    <property type="entry name" value="ARGININE-TRNA-PROTEIN TRANSFERASE 1"/>
    <property type="match status" value="1"/>
</dbReference>
<feature type="region of interest" description="Disordered" evidence="6">
    <location>
        <begin position="142"/>
        <end position="203"/>
    </location>
</feature>
<dbReference type="EC" id="2.3.2.8" evidence="5"/>
<evidence type="ECO:0000256" key="1">
    <source>
        <dbReference type="ARBA" id="ARBA00009991"/>
    </source>
</evidence>
<evidence type="ECO:0000256" key="4">
    <source>
        <dbReference type="ARBA" id="ARBA00023315"/>
    </source>
</evidence>
<keyword evidence="4 5" id="KW-0012">Acyltransferase</keyword>
<evidence type="ECO:0000256" key="2">
    <source>
        <dbReference type="ARBA" id="ARBA00022679"/>
    </source>
</evidence>
<dbReference type="InterPro" id="IPR017137">
    <property type="entry name" value="Arg-tRNA-P_Trfase_1_euk"/>
</dbReference>
<dbReference type="AlphaFoldDB" id="A0A653CZA5"/>
<dbReference type="EMBL" id="CAACVG010009222">
    <property type="protein sequence ID" value="VEN52608.1"/>
    <property type="molecule type" value="Genomic_DNA"/>
</dbReference>
<comment type="similarity">
    <text evidence="1 5">Belongs to the R-transferase family.</text>
</comment>
<evidence type="ECO:0000259" key="8">
    <source>
        <dbReference type="Pfam" id="PF04377"/>
    </source>
</evidence>
<evidence type="ECO:0000256" key="3">
    <source>
        <dbReference type="ARBA" id="ARBA00022786"/>
    </source>
</evidence>
<gene>
    <name evidence="9" type="ORF">CALMAC_LOCUS12673</name>
</gene>
<comment type="catalytic activity">
    <reaction evidence="5">
        <text>an N-terminal L-alpha-aminoacyl-[protein] + L-arginyl-tRNA(Arg) = an N-terminal L-arginyl-L-aminoacyl-[protein] + tRNA(Arg) + H(+)</text>
        <dbReference type="Rhea" id="RHEA:10208"/>
        <dbReference type="Rhea" id="RHEA-COMP:9658"/>
        <dbReference type="Rhea" id="RHEA-COMP:9673"/>
        <dbReference type="Rhea" id="RHEA-COMP:10636"/>
        <dbReference type="Rhea" id="RHEA-COMP:10638"/>
        <dbReference type="ChEBI" id="CHEBI:15378"/>
        <dbReference type="ChEBI" id="CHEBI:78442"/>
        <dbReference type="ChEBI" id="CHEBI:78513"/>
        <dbReference type="ChEBI" id="CHEBI:78597"/>
        <dbReference type="ChEBI" id="CHEBI:83562"/>
        <dbReference type="EC" id="2.3.2.8"/>
    </reaction>
</comment>
<accession>A0A653CZA5</accession>
<dbReference type="GO" id="GO:0005737">
    <property type="term" value="C:cytoplasm"/>
    <property type="evidence" value="ECO:0007669"/>
    <property type="project" value="TreeGrafter"/>
</dbReference>
<evidence type="ECO:0000313" key="10">
    <source>
        <dbReference type="Proteomes" id="UP000410492"/>
    </source>
</evidence>
<feature type="domain" description="N-end aminoacyl transferase N-terminal" evidence="7">
    <location>
        <begin position="20"/>
        <end position="91"/>
    </location>
</feature>
<keyword evidence="10" id="KW-1185">Reference proteome</keyword>
<evidence type="ECO:0000256" key="5">
    <source>
        <dbReference type="PIRNR" id="PIRNR037207"/>
    </source>
</evidence>
<feature type="compositionally biased region" description="Basic and acidic residues" evidence="6">
    <location>
        <begin position="155"/>
        <end position="166"/>
    </location>
</feature>
<name>A0A653CZA5_CALMS</name>
<dbReference type="Pfam" id="PF04376">
    <property type="entry name" value="ATE_N"/>
    <property type="match status" value="1"/>
</dbReference>
<dbReference type="InterPro" id="IPR007472">
    <property type="entry name" value="N-end_Aminoacyl_Trfase_C"/>
</dbReference>
<keyword evidence="3 5" id="KW-0833">Ubl conjugation pathway</keyword>
<dbReference type="Pfam" id="PF04377">
    <property type="entry name" value="ATE_C"/>
    <property type="match status" value="1"/>
</dbReference>
<feature type="domain" description="N-end rule aminoacyl transferase C-terminal" evidence="8">
    <location>
        <begin position="323"/>
        <end position="457"/>
    </location>
</feature>
<evidence type="ECO:0000256" key="6">
    <source>
        <dbReference type="SAM" id="MobiDB-lite"/>
    </source>
</evidence>
<dbReference type="Proteomes" id="UP000410492">
    <property type="component" value="Unassembled WGS sequence"/>
</dbReference>
<comment type="function">
    <text evidence="5">Involved in the post-translational conjugation of arginine to the N-terminal aspartate or glutamate of a protein. This arginylation is required for degradation of the protein via the ubiquitin pathway.</text>
</comment>
<evidence type="ECO:0000313" key="9">
    <source>
        <dbReference type="EMBL" id="VEN52608.1"/>
    </source>
</evidence>
<dbReference type="OrthoDB" id="74183at2759"/>
<protein>
    <recommendedName>
        <fullName evidence="5">Arginyl-tRNA--protein transferase 1</fullName>
        <shortName evidence="5">Arginyltransferase 1</shortName>
        <shortName evidence="5">R-transferase 1</shortName>
        <ecNumber evidence="5">2.3.2.8</ecNumber>
    </recommendedName>
    <alternativeName>
        <fullName evidence="5">Arginine-tRNA--protein transferase 1</fullName>
    </alternativeName>
</protein>
<proteinExistence type="inferred from homology"/>
<dbReference type="InterPro" id="IPR030700">
    <property type="entry name" value="N-end_Aminoacyl_Trfase"/>
</dbReference>
<keyword evidence="2 5" id="KW-0808">Transferase</keyword>
<evidence type="ECO:0000259" key="7">
    <source>
        <dbReference type="Pfam" id="PF04376"/>
    </source>
</evidence>
<sequence length="545" mass="63245">MSVNLAGKSLVQWFDEIEKHKCGYCKSPDGSISIGMWADTLTVEDYQNLIDRGWRRSGKYCYKPTMDETCCPQYTIKCDVQNFSLSKSQKKVIKKFNKYVQDGILHKKDRDNSNMEDEVNIQEQLIDFKKDIDAINIGAVKGSDIPESEDTTNIDVKDSPKPDSSKVEPNIILPSSEPPNNQKHKSDSNAGKSCMDQSRPPCKKAKILRLERKKEKLMKKGLILEEKVPEPPKSIEQFIEEIPNEVKGKLKLRLVPTSEPSIIFDRTKDAEFELYKKYQIMVHDDPPEKCSMKGFTRFLVTSPLKIVLERMSKDCASFSACAALYQKYQMYVHNDPIEECEEDNFYRFLVESPLKPENVPEGPGYGSFHQQYWIDGKLIAVGVIDILPRCVSSVYFFYDPDYRSLTLGTYGALREVYFTRSLQKTLPELNSYYMGFYIHSCQKMRYKGRLTPSYLLCPETYQWFPIEKCIKLLDRSKYARLAENIDAVDENLPNERDVMHMKVVYKYRFMLFKDLKKISDQTDLFRKIGQMVGKKCANTIVFFIR</sequence>
<dbReference type="InterPro" id="IPR007471">
    <property type="entry name" value="N-end_Aminoacyl_Trfase_N"/>
</dbReference>
<dbReference type="PIRSF" id="PIRSF037207">
    <property type="entry name" value="ATE1_euk"/>
    <property type="match status" value="1"/>
</dbReference>
<organism evidence="9 10">
    <name type="scientific">Callosobruchus maculatus</name>
    <name type="common">Southern cowpea weevil</name>
    <name type="synonym">Pulse bruchid</name>
    <dbReference type="NCBI Taxonomy" id="64391"/>
    <lineage>
        <taxon>Eukaryota</taxon>
        <taxon>Metazoa</taxon>
        <taxon>Ecdysozoa</taxon>
        <taxon>Arthropoda</taxon>
        <taxon>Hexapoda</taxon>
        <taxon>Insecta</taxon>
        <taxon>Pterygota</taxon>
        <taxon>Neoptera</taxon>
        <taxon>Endopterygota</taxon>
        <taxon>Coleoptera</taxon>
        <taxon>Polyphaga</taxon>
        <taxon>Cucujiformia</taxon>
        <taxon>Chrysomeloidea</taxon>
        <taxon>Chrysomelidae</taxon>
        <taxon>Bruchinae</taxon>
        <taxon>Bruchini</taxon>
        <taxon>Callosobruchus</taxon>
    </lineage>
</organism>
<reference evidence="9 10" key="1">
    <citation type="submission" date="2019-01" db="EMBL/GenBank/DDBJ databases">
        <authorList>
            <person name="Sayadi A."/>
        </authorList>
    </citation>
    <scope>NUCLEOTIDE SEQUENCE [LARGE SCALE GENOMIC DNA]</scope>
</reference>
<dbReference type="PANTHER" id="PTHR21367:SF1">
    <property type="entry name" value="ARGINYL-TRNA--PROTEIN TRANSFERASE 1"/>
    <property type="match status" value="1"/>
</dbReference>